<dbReference type="AlphaFoldDB" id="A0AAN0VIT3"/>
<keyword evidence="1" id="KW-0802">TPR repeat</keyword>
<dbReference type="InterPro" id="IPR019734">
    <property type="entry name" value="TPR_rpt"/>
</dbReference>
<gene>
    <name evidence="3" type="ORF">RCA23_c19740</name>
</gene>
<reference evidence="3 4" key="1">
    <citation type="journal article" date="2014" name="ISME J.">
        <title>Adaptation of an abundant Roseobacter RCA organism to pelagic systems revealed by genomic and transcriptomic analyses.</title>
        <authorList>
            <person name="Voget S."/>
            <person name="Wemheuer B."/>
            <person name="Brinkhoff T."/>
            <person name="Vollmers J."/>
            <person name="Dietrich S."/>
            <person name="Giebel H.A."/>
            <person name="Beardsley C."/>
            <person name="Sardemann C."/>
            <person name="Bakenhus I."/>
            <person name="Billerbeck S."/>
            <person name="Daniel R."/>
            <person name="Simon M."/>
        </authorList>
    </citation>
    <scope>NUCLEOTIDE SEQUENCE [LARGE SCALE GENOMIC DNA]</scope>
    <source>
        <strain evidence="3 4">RCA23</strain>
    </source>
</reference>
<protein>
    <recommendedName>
        <fullName evidence="5">Tol-pal system protein</fullName>
    </recommendedName>
</protein>
<proteinExistence type="predicted"/>
<dbReference type="KEGG" id="ptp:RCA23_c19740"/>
<evidence type="ECO:0008006" key="5">
    <source>
        <dbReference type="Google" id="ProtNLM"/>
    </source>
</evidence>
<evidence type="ECO:0000313" key="4">
    <source>
        <dbReference type="Proteomes" id="UP000028680"/>
    </source>
</evidence>
<organism evidence="3 4">
    <name type="scientific">Planktomarina temperata RCA23</name>
    <dbReference type="NCBI Taxonomy" id="666509"/>
    <lineage>
        <taxon>Bacteria</taxon>
        <taxon>Pseudomonadati</taxon>
        <taxon>Pseudomonadota</taxon>
        <taxon>Alphaproteobacteria</taxon>
        <taxon>Rhodobacterales</taxon>
        <taxon>Paracoccaceae</taxon>
        <taxon>Planktomarina</taxon>
    </lineage>
</organism>
<feature type="repeat" description="TPR" evidence="1">
    <location>
        <begin position="176"/>
        <end position="209"/>
    </location>
</feature>
<dbReference type="SUPFAM" id="SSF48452">
    <property type="entry name" value="TPR-like"/>
    <property type="match status" value="1"/>
</dbReference>
<dbReference type="Proteomes" id="UP000028680">
    <property type="component" value="Chromosome"/>
</dbReference>
<keyword evidence="2" id="KW-0732">Signal</keyword>
<evidence type="ECO:0000313" key="3">
    <source>
        <dbReference type="EMBL" id="AII87505.1"/>
    </source>
</evidence>
<dbReference type="PROSITE" id="PS50005">
    <property type="entry name" value="TPR"/>
    <property type="match status" value="1"/>
</dbReference>
<feature type="signal peptide" evidence="2">
    <location>
        <begin position="1"/>
        <end position="19"/>
    </location>
</feature>
<sequence length="262" mass="28172">MHLGRALILIAGLSGPASADSLADMRQDLAGLLYETKRLRLELTTAQKGGFTNDGALLDRTAAIENELQRLTGQTEELAYRISAIVRDATQRIAMLEARICAMEPGCVVTQLGATLPLGSDSGSGLDLVLPGEILTISEQAEFDAANDMLLSGDTGSAAQMFEEFVKAFPIGPLTQRAHLLLGHAYMDSAEFRLAARAYLEAYSMDESNEVAPSALYHLALSFHRMGNAQEGCLTLSEVQFRYAQTEVADDAKLAEAELSCP</sequence>
<evidence type="ECO:0000256" key="1">
    <source>
        <dbReference type="PROSITE-ProRule" id="PRU00339"/>
    </source>
</evidence>
<feature type="chain" id="PRO_5042871493" description="Tol-pal system protein" evidence="2">
    <location>
        <begin position="20"/>
        <end position="262"/>
    </location>
</feature>
<dbReference type="EMBL" id="CP003984">
    <property type="protein sequence ID" value="AII87505.1"/>
    <property type="molecule type" value="Genomic_DNA"/>
</dbReference>
<evidence type="ECO:0000256" key="2">
    <source>
        <dbReference type="SAM" id="SignalP"/>
    </source>
</evidence>
<accession>A0AAN0VIT3</accession>
<dbReference type="InterPro" id="IPR011990">
    <property type="entry name" value="TPR-like_helical_dom_sf"/>
</dbReference>
<dbReference type="Gene3D" id="1.25.40.10">
    <property type="entry name" value="Tetratricopeptide repeat domain"/>
    <property type="match status" value="1"/>
</dbReference>
<dbReference type="RefSeq" id="WP_044050207.1">
    <property type="nucleotide sequence ID" value="NZ_CP003984.1"/>
</dbReference>
<name>A0AAN0VIT3_9RHOB</name>
<keyword evidence="4" id="KW-1185">Reference proteome</keyword>